<keyword evidence="1" id="KW-1133">Transmembrane helix</keyword>
<feature type="transmembrane region" description="Helical" evidence="1">
    <location>
        <begin position="381"/>
        <end position="403"/>
    </location>
</feature>
<feature type="transmembrane region" description="Helical" evidence="1">
    <location>
        <begin position="968"/>
        <end position="992"/>
    </location>
</feature>
<accession>A0ABP3GMG4</accession>
<evidence type="ECO:0000256" key="1">
    <source>
        <dbReference type="SAM" id="Phobius"/>
    </source>
</evidence>
<feature type="transmembrane region" description="Helical" evidence="1">
    <location>
        <begin position="327"/>
        <end position="345"/>
    </location>
</feature>
<feature type="transmembrane region" description="Helical" evidence="1">
    <location>
        <begin position="423"/>
        <end position="443"/>
    </location>
</feature>
<keyword evidence="1" id="KW-0472">Membrane</keyword>
<comment type="caution">
    <text evidence="2">The sequence shown here is derived from an EMBL/GenBank/DDBJ whole genome shotgun (WGS) entry which is preliminary data.</text>
</comment>
<dbReference type="PANTHER" id="PTHR32063:SF18">
    <property type="entry name" value="CATION EFFLUX SYSTEM PROTEIN"/>
    <property type="match status" value="1"/>
</dbReference>
<evidence type="ECO:0000313" key="3">
    <source>
        <dbReference type="Proteomes" id="UP001501757"/>
    </source>
</evidence>
<reference evidence="3" key="1">
    <citation type="journal article" date="2019" name="Int. J. Syst. Evol. Microbiol.">
        <title>The Global Catalogue of Microorganisms (GCM) 10K type strain sequencing project: providing services to taxonomists for standard genome sequencing and annotation.</title>
        <authorList>
            <consortium name="The Broad Institute Genomics Platform"/>
            <consortium name="The Broad Institute Genome Sequencing Center for Infectious Disease"/>
            <person name="Wu L."/>
            <person name="Ma J."/>
        </authorList>
    </citation>
    <scope>NUCLEOTIDE SEQUENCE [LARGE SCALE GENOMIC DNA]</scope>
    <source>
        <strain evidence="3">JCM 13378</strain>
    </source>
</reference>
<dbReference type="Gene3D" id="3.30.70.1320">
    <property type="entry name" value="Multidrug efflux transporter AcrB pore domain like"/>
    <property type="match status" value="1"/>
</dbReference>
<dbReference type="SUPFAM" id="SSF82693">
    <property type="entry name" value="Multidrug efflux transporter AcrB pore domain, PN1, PN2, PC1 and PC2 subdomains"/>
    <property type="match status" value="1"/>
</dbReference>
<organism evidence="2 3">
    <name type="scientific">Bowmanella denitrificans</name>
    <dbReference type="NCBI Taxonomy" id="366582"/>
    <lineage>
        <taxon>Bacteria</taxon>
        <taxon>Pseudomonadati</taxon>
        <taxon>Pseudomonadota</taxon>
        <taxon>Gammaproteobacteria</taxon>
        <taxon>Alteromonadales</taxon>
        <taxon>Alteromonadaceae</taxon>
        <taxon>Bowmanella</taxon>
    </lineage>
</organism>
<feature type="transmembrane region" description="Helical" evidence="1">
    <location>
        <begin position="863"/>
        <end position="885"/>
    </location>
</feature>
<dbReference type="Gene3D" id="3.30.70.1430">
    <property type="entry name" value="Multidrug efflux transporter AcrB pore domain"/>
    <property type="match status" value="2"/>
</dbReference>
<feature type="transmembrane region" description="Helical" evidence="1">
    <location>
        <begin position="511"/>
        <end position="529"/>
    </location>
</feature>
<dbReference type="PRINTS" id="PR00702">
    <property type="entry name" value="ACRIFLAVINRP"/>
</dbReference>
<feature type="transmembrane region" description="Helical" evidence="1">
    <location>
        <begin position="838"/>
        <end position="856"/>
    </location>
</feature>
<gene>
    <name evidence="2" type="primary">mexK</name>
    <name evidence="2" type="ORF">GCM10009092_12860</name>
</gene>
<feature type="transmembrane region" description="Helical" evidence="1">
    <location>
        <begin position="12"/>
        <end position="32"/>
    </location>
</feature>
<dbReference type="SUPFAM" id="SSF82714">
    <property type="entry name" value="Multidrug efflux transporter AcrB TolC docking domain, DN and DC subdomains"/>
    <property type="match status" value="1"/>
</dbReference>
<dbReference type="Gene3D" id="3.30.2090.10">
    <property type="entry name" value="Multidrug efflux transporter AcrB TolC docking domain, DN and DC subdomains"/>
    <property type="match status" value="2"/>
</dbReference>
<feature type="transmembrane region" description="Helical" evidence="1">
    <location>
        <begin position="937"/>
        <end position="956"/>
    </location>
</feature>
<dbReference type="InterPro" id="IPR001036">
    <property type="entry name" value="Acrflvin-R"/>
</dbReference>
<dbReference type="Pfam" id="PF00873">
    <property type="entry name" value="ACR_tran"/>
    <property type="match status" value="1"/>
</dbReference>
<dbReference type="Gene3D" id="1.20.1640.10">
    <property type="entry name" value="Multidrug efflux transporter AcrB transmembrane domain"/>
    <property type="match status" value="2"/>
</dbReference>
<feature type="transmembrane region" description="Helical" evidence="1">
    <location>
        <begin position="891"/>
        <end position="916"/>
    </location>
</feature>
<feature type="transmembrane region" description="Helical" evidence="1">
    <location>
        <begin position="455"/>
        <end position="477"/>
    </location>
</feature>
<dbReference type="Gene3D" id="3.30.70.1440">
    <property type="entry name" value="Multidrug efflux transporter AcrB pore domain"/>
    <property type="match status" value="1"/>
</dbReference>
<keyword evidence="3" id="KW-1185">Reference proteome</keyword>
<dbReference type="RefSeq" id="WP_343843091.1">
    <property type="nucleotide sequence ID" value="NZ_BAAAEI010000006.1"/>
</dbReference>
<proteinExistence type="predicted"/>
<feature type="transmembrane region" description="Helical" evidence="1">
    <location>
        <begin position="352"/>
        <end position="375"/>
    </location>
</feature>
<evidence type="ECO:0000313" key="2">
    <source>
        <dbReference type="EMBL" id="GAA0349871.1"/>
    </source>
</evidence>
<dbReference type="Proteomes" id="UP001501757">
    <property type="component" value="Unassembled WGS sequence"/>
</dbReference>
<dbReference type="EMBL" id="BAAAEI010000006">
    <property type="protein sequence ID" value="GAA0349871.1"/>
    <property type="molecule type" value="Genomic_DNA"/>
</dbReference>
<name>A0ABP3GMG4_9ALTE</name>
<keyword evidence="1" id="KW-0812">Transmembrane</keyword>
<dbReference type="SUPFAM" id="SSF82866">
    <property type="entry name" value="Multidrug efflux transporter AcrB transmembrane domain"/>
    <property type="match status" value="2"/>
</dbReference>
<dbReference type="PANTHER" id="PTHR32063">
    <property type="match status" value="1"/>
</dbReference>
<sequence>MQSTHWYLRTRQILGLVLLLCLTGLMTWYSAFEQEDPHFPYRNGFILLSQAGASVDQLTQSAVMPVERELSQIDEIANYSARIKTGSASIDIELKETVYDTEIVWQRIKDKLAPLQSAMPTTRQSVIDRAQDTQGIVLAVDSNRGILADRELALKVKDRLLQLDSIRHISLVGDPGLQLAVRYSQQRMLETGISPLALAKQIAQANQGDSPALLQTGKMLAAVQPMGRLNSVEAVESIQIAGPQNFPLSSLADISFRPDPLATERFYLNGRQTIGLAITLPPNQVRVTKFGHQLRHEIALLNREFAPASIDILLFQPEWSEARRSDLLQSLMFSCVAVCLVLMALMSIRTALVVSLSIPAIALSALGIFGIFGGVIHQMTIAGLILSLGMMVDNSIVMAERILFHTESGRQRIDACLAALKELWRPLATATATTIAAFVPMLLSKGSVADFISSIPVLVILSILLSYLIALSLVPLLSRHMIAQHTRPSRQDVLISTGSRLACLALQKPKATLFFAALVSTLLLMLPATQGEFFPKTSRNQAYVDIALPVGTDPEQTAQVANQLAGQLQHHPDIKQVLTFTGHSGPRFYYNLVQQPEEAHIARLVIITQPHADTPALVSKLNQQFIDQYPQWMLTARELGQGPPIESPIELRIVATQQRDATAAAEAIRDIVLAHPQTQNVRRDYAFGSPQLGFALNKQQLVQSGLSVAMVNQFLAWRSSGLEVTRLDFTSLPIPLVLTAESQQSSAQSLADTQLLNDQQQLIPLSLVADVHFHTSLPMKTRRNGLETLIVRADIHPHADEEDILLQMLPELEAVAQKYQVGLQLGGEFEESSQASNALLTALPAGLAILFISLILQFNSYRLSALVMISIPLGMLGAPAMLAMADIPFGFMSLLGLLALTGIVVNSAILLIESALVGLQQGLHKAHAITRAVSERLRPIVLTTITTIAGMLPLTFGDSPLWPPLAWAVIGGLISSTALMLLVMPLALNWLLSEAQQSMGQ</sequence>
<dbReference type="InterPro" id="IPR027463">
    <property type="entry name" value="AcrB_DN_DC_subdom"/>
</dbReference>
<protein>
    <submittedName>
        <fullName evidence="2">Multidrug efflux RND transporter permease subunit MexK</fullName>
    </submittedName>
</protein>